<comment type="caution">
    <text evidence="2">The sequence shown here is derived from an EMBL/GenBank/DDBJ whole genome shotgun (WGS) entry which is preliminary data.</text>
</comment>
<dbReference type="Proteomes" id="UP001501791">
    <property type="component" value="Unassembled WGS sequence"/>
</dbReference>
<dbReference type="RefSeq" id="WP_346037434.1">
    <property type="nucleotide sequence ID" value="NZ_BAAALY010000025.1"/>
</dbReference>
<accession>A0ABN2CS61</accession>
<protein>
    <recommendedName>
        <fullName evidence="4">DUF998 domain-containing protein</fullName>
    </recommendedName>
</protein>
<feature type="transmembrane region" description="Helical" evidence="1">
    <location>
        <begin position="63"/>
        <end position="83"/>
    </location>
</feature>
<organism evidence="2 3">
    <name type="scientific">Brevibacterium picturae</name>
    <dbReference type="NCBI Taxonomy" id="260553"/>
    <lineage>
        <taxon>Bacteria</taxon>
        <taxon>Bacillati</taxon>
        <taxon>Actinomycetota</taxon>
        <taxon>Actinomycetes</taxon>
        <taxon>Micrococcales</taxon>
        <taxon>Brevibacteriaceae</taxon>
        <taxon>Brevibacterium</taxon>
    </lineage>
</organism>
<feature type="transmembrane region" description="Helical" evidence="1">
    <location>
        <begin position="124"/>
        <end position="150"/>
    </location>
</feature>
<evidence type="ECO:0000256" key="1">
    <source>
        <dbReference type="SAM" id="Phobius"/>
    </source>
</evidence>
<sequence length="218" mass="22874">MNTTRTAAWAFTAGPVLFLTGEAISAAAWQTPSYSYLTNWISDLGVPDAGTFQGRQIDSPLHLVMNTGFVLGGIAFLIGVLLLARTLSGRARRSARILGIITAAGYILVGAFHTSTAAMSDGTIGLHFAGAFLVILGGNILAIILGIHWWKHSVTRGLGHASAALGALGLVAVIVLAFTATSDAPNGLIERVAVYTILLWQLRVALHLKTQPSTSNIT</sequence>
<dbReference type="EMBL" id="BAAALY010000025">
    <property type="protein sequence ID" value="GAA1563395.1"/>
    <property type="molecule type" value="Genomic_DNA"/>
</dbReference>
<evidence type="ECO:0008006" key="4">
    <source>
        <dbReference type="Google" id="ProtNLM"/>
    </source>
</evidence>
<feature type="transmembrane region" description="Helical" evidence="1">
    <location>
        <begin position="95"/>
        <end position="112"/>
    </location>
</feature>
<dbReference type="InterPro" id="IPR009339">
    <property type="entry name" value="DUF998"/>
</dbReference>
<evidence type="ECO:0000313" key="3">
    <source>
        <dbReference type="Proteomes" id="UP001501791"/>
    </source>
</evidence>
<proteinExistence type="predicted"/>
<gene>
    <name evidence="2" type="ORF">GCM10009691_41240</name>
</gene>
<dbReference type="Pfam" id="PF06197">
    <property type="entry name" value="DUF998"/>
    <property type="match status" value="1"/>
</dbReference>
<reference evidence="2 3" key="1">
    <citation type="journal article" date="2019" name="Int. J. Syst. Evol. Microbiol.">
        <title>The Global Catalogue of Microorganisms (GCM) 10K type strain sequencing project: providing services to taxonomists for standard genome sequencing and annotation.</title>
        <authorList>
            <consortium name="The Broad Institute Genomics Platform"/>
            <consortium name="The Broad Institute Genome Sequencing Center for Infectious Disease"/>
            <person name="Wu L."/>
            <person name="Ma J."/>
        </authorList>
    </citation>
    <scope>NUCLEOTIDE SEQUENCE [LARGE SCALE GENOMIC DNA]</scope>
    <source>
        <strain evidence="2 3">JCM 13319</strain>
    </source>
</reference>
<keyword evidence="1" id="KW-1133">Transmembrane helix</keyword>
<name>A0ABN2CS61_9MICO</name>
<keyword evidence="3" id="KW-1185">Reference proteome</keyword>
<evidence type="ECO:0000313" key="2">
    <source>
        <dbReference type="EMBL" id="GAA1563395.1"/>
    </source>
</evidence>
<feature type="transmembrane region" description="Helical" evidence="1">
    <location>
        <begin position="162"/>
        <end position="182"/>
    </location>
</feature>
<keyword evidence="1" id="KW-0472">Membrane</keyword>
<keyword evidence="1" id="KW-0812">Transmembrane</keyword>